<dbReference type="AlphaFoldDB" id="G5HMF0"/>
<dbReference type="eggNOG" id="ENOG502ZCE3">
    <property type="taxonomic scope" value="Bacteria"/>
</dbReference>
<dbReference type="InterPro" id="IPR046733">
    <property type="entry name" value="DUF6625"/>
</dbReference>
<proteinExistence type="predicted"/>
<evidence type="ECO:0000313" key="2">
    <source>
        <dbReference type="Proteomes" id="UP000003763"/>
    </source>
</evidence>
<reference evidence="1 2" key="1">
    <citation type="submission" date="2011-08" db="EMBL/GenBank/DDBJ databases">
        <title>The Genome Sequence of Clostridium citroniae WAL-17108.</title>
        <authorList>
            <consortium name="The Broad Institute Genome Sequencing Platform"/>
            <person name="Earl A."/>
            <person name="Ward D."/>
            <person name="Feldgarden M."/>
            <person name="Gevers D."/>
            <person name="Finegold S.M."/>
            <person name="Summanen P.H."/>
            <person name="Molitoris D.R."/>
            <person name="Vaisanen M.L."/>
            <person name="Daigneault M."/>
            <person name="Allen-Vercoe E."/>
            <person name="Young S.K."/>
            <person name="Zeng Q."/>
            <person name="Gargeya S."/>
            <person name="Fitzgerald M."/>
            <person name="Haas B."/>
            <person name="Abouelleil A."/>
            <person name="Alvarado L."/>
            <person name="Arachchi H.M."/>
            <person name="Berlin A."/>
            <person name="Brown A."/>
            <person name="Chapman S.B."/>
            <person name="Chen Z."/>
            <person name="Dunbar C."/>
            <person name="Freedman E."/>
            <person name="Gearin G."/>
            <person name="Gellesch M."/>
            <person name="Goldberg J."/>
            <person name="Griggs A."/>
            <person name="Gujja S."/>
            <person name="Heiman D."/>
            <person name="Howarth C."/>
            <person name="Larson L."/>
            <person name="Lui A."/>
            <person name="MacDonald P.J.P."/>
            <person name="Montmayeur A."/>
            <person name="Murphy C."/>
            <person name="Neiman D."/>
            <person name="Pearson M."/>
            <person name="Priest M."/>
            <person name="Roberts A."/>
            <person name="Saif S."/>
            <person name="Shea T."/>
            <person name="Shenoy N."/>
            <person name="Sisk P."/>
            <person name="Stolte C."/>
            <person name="Sykes S."/>
            <person name="Wortman J."/>
            <person name="Nusbaum C."/>
            <person name="Birren B."/>
        </authorList>
    </citation>
    <scope>NUCLEOTIDE SEQUENCE [LARGE SCALE GENOMIC DNA]</scope>
    <source>
        <strain evidence="1 2">WAL-17108</strain>
    </source>
</reference>
<dbReference type="PATRIC" id="fig|742733.3.peg.3905"/>
<dbReference type="EMBL" id="ADLJ01000029">
    <property type="protein sequence ID" value="EHE97658.1"/>
    <property type="molecule type" value="Genomic_DNA"/>
</dbReference>
<organism evidence="1 2">
    <name type="scientific">[Clostridium] citroniae WAL-17108</name>
    <dbReference type="NCBI Taxonomy" id="742733"/>
    <lineage>
        <taxon>Bacteria</taxon>
        <taxon>Bacillati</taxon>
        <taxon>Bacillota</taxon>
        <taxon>Clostridia</taxon>
        <taxon>Lachnospirales</taxon>
        <taxon>Lachnospiraceae</taxon>
        <taxon>Enterocloster</taxon>
    </lineage>
</organism>
<sequence length="327" mass="38761">MKKAIFIIPYFGKLPYYFLLWEKTAGYNKEFTFWILTDDKTVVTHYENVVITQLSFEQFVQKAQKVFDFPVGLTTPRKLCDFKPTYGYIFEDEIKDYQYWGYCDIDVVLGNLNKLIPLEEGHDKLFVHGHMTLFKNTPDINRMFMSDIHSNETFQDVLADTENHIFDEPSDGLNINLISEQCGIKTFFDYKVADINPYSYLFKRSLYDYSCPRKQGRIVKQENIAKQIFYWERGNLFRYALNSSNEMEVDEFRYFHFQKRNMKIGDIETCDSFLIIPNTVIPFEEGIIGDTIQGYTKDKLIYPQYYYLKWKNLKKKVGGRIHVGSRG</sequence>
<dbReference type="Proteomes" id="UP000003763">
    <property type="component" value="Unassembled WGS sequence"/>
</dbReference>
<evidence type="ECO:0000313" key="1">
    <source>
        <dbReference type="EMBL" id="EHE97658.1"/>
    </source>
</evidence>
<name>G5HMF0_9FIRM</name>
<dbReference type="HOGENOM" id="CLU_068038_0_0_9"/>
<accession>G5HMF0</accession>
<dbReference type="Pfam" id="PF20330">
    <property type="entry name" value="DUF6625"/>
    <property type="match status" value="1"/>
</dbReference>
<gene>
    <name evidence="1" type="ORF">HMPREF9469_03762</name>
</gene>
<comment type="caution">
    <text evidence="1">The sequence shown here is derived from an EMBL/GenBank/DDBJ whole genome shotgun (WGS) entry which is preliminary data.</text>
</comment>
<protein>
    <submittedName>
        <fullName evidence="1">Uncharacterized protein</fullName>
    </submittedName>
</protein>
<dbReference type="RefSeq" id="WP_007865133.1">
    <property type="nucleotide sequence ID" value="NZ_JH376424.1"/>
</dbReference>